<name>A0AAQ3M2C3_9PEZI</name>
<dbReference type="PANTHER" id="PTHR13593">
    <property type="match status" value="1"/>
</dbReference>
<dbReference type="PROSITE" id="PS50007">
    <property type="entry name" value="PIPLC_X_DOMAIN"/>
    <property type="match status" value="1"/>
</dbReference>
<reference evidence="2 3" key="1">
    <citation type="submission" date="2023-11" db="EMBL/GenBank/DDBJ databases">
        <title>An acidophilic fungus is an integral part of prey digestion in a carnivorous sundew plant.</title>
        <authorList>
            <person name="Tsai I.J."/>
        </authorList>
    </citation>
    <scope>NUCLEOTIDE SEQUENCE [LARGE SCALE GENOMIC DNA]</scope>
    <source>
        <strain evidence="2">169a</strain>
    </source>
</reference>
<evidence type="ECO:0000259" key="1">
    <source>
        <dbReference type="SMART" id="SM00148"/>
    </source>
</evidence>
<proteinExistence type="predicted"/>
<dbReference type="PANTHER" id="PTHR13593:SF116">
    <property type="entry name" value="PLC-LIKE PHOSPHODIESTERASE"/>
    <property type="match status" value="1"/>
</dbReference>
<dbReference type="EMBL" id="CP138583">
    <property type="protein sequence ID" value="WPH00507.1"/>
    <property type="molecule type" value="Genomic_DNA"/>
</dbReference>
<dbReference type="InterPro" id="IPR000909">
    <property type="entry name" value="PLipase_C_PInositol-sp_X_dom"/>
</dbReference>
<dbReference type="Proteomes" id="UP001303373">
    <property type="component" value="Chromosome 4"/>
</dbReference>
<dbReference type="AlphaFoldDB" id="A0AAQ3M2C3"/>
<dbReference type="Gene3D" id="3.20.20.190">
    <property type="entry name" value="Phosphatidylinositol (PI) phosphodiesterase"/>
    <property type="match status" value="1"/>
</dbReference>
<sequence length="415" mass="46188">MRQQRRYIFWCERSALVVSMLAIVAVIALVSIGAPVAAFPPSPWTHRASGLAELALQKVLQDATPVFGEQHRKVESSTANWMKAYSDDTPITHMNIPGTHDTATWNYSTATQQYLDHVTKLVGDVEVDPSFWRCQQRSMLDMLDAGIRAFDLRYAFDVTNSTLVFWHGPALQSETATVDDVLFGFYHWLDEHPSEAVFLSFQYQGSTAPYAKNDAGVQTLLFNALTSPAAQKYILQTKDSIGTLGQARGKVTIFRRFDLDQVPESLEAKLPGIHFSPNDWTDNGDNITLVYNKKTGDTAYIEDYYQPLTPQGSTAEENIVWKYNATVAHLHYAATSYPDSLFWNFASSTNIGNEPPETPIIQALGNGSLTPAGGINQRLLPVLESMHGKRLGIVMFDFFETPANLVPTFLSLLPP</sequence>
<dbReference type="GO" id="GO:0008081">
    <property type="term" value="F:phosphoric diester hydrolase activity"/>
    <property type="evidence" value="ECO:0007669"/>
    <property type="project" value="InterPro"/>
</dbReference>
<dbReference type="SUPFAM" id="SSF51695">
    <property type="entry name" value="PLC-like phosphodiesterases"/>
    <property type="match status" value="1"/>
</dbReference>
<dbReference type="CDD" id="cd08586">
    <property type="entry name" value="PI-PLCc_BcPLC_like"/>
    <property type="match status" value="1"/>
</dbReference>
<protein>
    <submittedName>
        <fullName evidence="2">1-phosphatidylinositol phosphodiesterase, protein</fullName>
    </submittedName>
</protein>
<feature type="domain" description="Phosphatidylinositol-specific phospholipase C X" evidence="1">
    <location>
        <begin position="85"/>
        <end position="256"/>
    </location>
</feature>
<dbReference type="InterPro" id="IPR017946">
    <property type="entry name" value="PLC-like_Pdiesterase_TIM-brl"/>
</dbReference>
<keyword evidence="3" id="KW-1185">Reference proteome</keyword>
<gene>
    <name evidence="2" type="ORF">R9X50_00333600</name>
</gene>
<dbReference type="SMART" id="SM00148">
    <property type="entry name" value="PLCXc"/>
    <property type="match status" value="1"/>
</dbReference>
<accession>A0AAQ3M2C3</accession>
<organism evidence="2 3">
    <name type="scientific">Acrodontium crateriforme</name>
    <dbReference type="NCBI Taxonomy" id="150365"/>
    <lineage>
        <taxon>Eukaryota</taxon>
        <taxon>Fungi</taxon>
        <taxon>Dikarya</taxon>
        <taxon>Ascomycota</taxon>
        <taxon>Pezizomycotina</taxon>
        <taxon>Dothideomycetes</taxon>
        <taxon>Dothideomycetidae</taxon>
        <taxon>Mycosphaerellales</taxon>
        <taxon>Teratosphaeriaceae</taxon>
        <taxon>Acrodontium</taxon>
    </lineage>
</organism>
<evidence type="ECO:0000313" key="2">
    <source>
        <dbReference type="EMBL" id="WPH00507.1"/>
    </source>
</evidence>
<dbReference type="GO" id="GO:0006629">
    <property type="term" value="P:lipid metabolic process"/>
    <property type="evidence" value="ECO:0007669"/>
    <property type="project" value="InterPro"/>
</dbReference>
<evidence type="ECO:0000313" key="3">
    <source>
        <dbReference type="Proteomes" id="UP001303373"/>
    </source>
</evidence>
<dbReference type="InterPro" id="IPR051057">
    <property type="entry name" value="PI-PLC_domain"/>
</dbReference>